<evidence type="ECO:0000313" key="8">
    <source>
        <dbReference type="EMBL" id="BEH91745.1"/>
    </source>
</evidence>
<comment type="subcellular location">
    <subcellularLocation>
        <location evidence="7">Cell membrane</location>
        <topology evidence="7">Peripheral membrane protein</topology>
    </subcellularLocation>
    <subcellularLocation>
        <location evidence="1">Membrane</location>
    </subcellularLocation>
</comment>
<evidence type="ECO:0000256" key="5">
    <source>
        <dbReference type="ARBA" id="ARBA00023136"/>
    </source>
</evidence>
<evidence type="ECO:0000256" key="4">
    <source>
        <dbReference type="ARBA" id="ARBA00023065"/>
    </source>
</evidence>
<dbReference type="NCBIfam" id="NF004403">
    <property type="entry name" value="PRK05758.2-4"/>
    <property type="match status" value="1"/>
</dbReference>
<evidence type="ECO:0000256" key="2">
    <source>
        <dbReference type="ARBA" id="ARBA00022448"/>
    </source>
</evidence>
<evidence type="ECO:0000256" key="7">
    <source>
        <dbReference type="HAMAP-Rule" id="MF_01416"/>
    </source>
</evidence>
<accession>A0ABN6ZDE5</accession>
<keyword evidence="6 7" id="KW-0066">ATP synthesis</keyword>
<dbReference type="Gene3D" id="1.10.520.20">
    <property type="entry name" value="N-terminal domain of the delta subunit of the F1F0-ATP synthase"/>
    <property type="match status" value="1"/>
</dbReference>
<dbReference type="Pfam" id="PF00213">
    <property type="entry name" value="OSCP"/>
    <property type="match status" value="1"/>
</dbReference>
<name>A0ABN6ZDE5_9FIRM</name>
<evidence type="ECO:0000313" key="9">
    <source>
        <dbReference type="Proteomes" id="UP001432099"/>
    </source>
</evidence>
<dbReference type="InterPro" id="IPR000711">
    <property type="entry name" value="ATPase_OSCP/dsu"/>
</dbReference>
<gene>
    <name evidence="7 8" type="primary">atpH</name>
    <name evidence="8" type="ORF">T23_18470</name>
</gene>
<comment type="function">
    <text evidence="7">This protein is part of the stalk that links CF(0) to CF(1). It either transmits conformational changes from CF(0) to CF(1) or is implicated in proton conduction.</text>
</comment>
<evidence type="ECO:0000256" key="3">
    <source>
        <dbReference type="ARBA" id="ARBA00022781"/>
    </source>
</evidence>
<dbReference type="SUPFAM" id="SSF47928">
    <property type="entry name" value="N-terminal domain of the delta subunit of the F1F0-ATP synthase"/>
    <property type="match status" value="1"/>
</dbReference>
<keyword evidence="2 7" id="KW-0813">Transport</keyword>
<keyword evidence="4 7" id="KW-0406">Ion transport</keyword>
<keyword evidence="7" id="KW-0139">CF(1)</keyword>
<evidence type="ECO:0000256" key="1">
    <source>
        <dbReference type="ARBA" id="ARBA00004370"/>
    </source>
</evidence>
<evidence type="ECO:0000256" key="6">
    <source>
        <dbReference type="ARBA" id="ARBA00023310"/>
    </source>
</evidence>
<protein>
    <recommendedName>
        <fullName evidence="7">ATP synthase subunit delta</fullName>
    </recommendedName>
    <alternativeName>
        <fullName evidence="7">ATP synthase F(1) sector subunit delta</fullName>
    </alternativeName>
    <alternativeName>
        <fullName evidence="7">F-type ATPase subunit delta</fullName>
        <shortName evidence="7">F-ATPase subunit delta</shortName>
    </alternativeName>
</protein>
<keyword evidence="7" id="KW-1003">Cell membrane</keyword>
<dbReference type="Proteomes" id="UP001432099">
    <property type="component" value="Chromosome"/>
</dbReference>
<reference evidence="8" key="1">
    <citation type="journal article" date="2024" name="Int. J. Syst. Evol. Microbiol.">
        <title>Turicibacter faecis sp. nov., isolated from faeces of heart failure mouse model.</title>
        <authorList>
            <person name="Imamura Y."/>
            <person name="Motooka D."/>
            <person name="Nakajima Y."/>
            <person name="Ito S."/>
            <person name="Kitakaze M."/>
            <person name="Iida T."/>
            <person name="Nakamura S."/>
        </authorList>
    </citation>
    <scope>NUCLEOTIDE SEQUENCE</scope>
    <source>
        <strain evidence="8">TC023</strain>
    </source>
</reference>
<dbReference type="HAMAP" id="MF_01416">
    <property type="entry name" value="ATP_synth_delta_bact"/>
    <property type="match status" value="1"/>
</dbReference>
<keyword evidence="9" id="KW-1185">Reference proteome</keyword>
<organism evidence="8 9">
    <name type="scientific">Turicibacter faecis</name>
    <dbReference type="NCBI Taxonomy" id="2963365"/>
    <lineage>
        <taxon>Bacteria</taxon>
        <taxon>Bacillati</taxon>
        <taxon>Bacillota</taxon>
        <taxon>Erysipelotrichia</taxon>
        <taxon>Erysipelotrichales</taxon>
        <taxon>Turicibacteraceae</taxon>
        <taxon>Turicibacter</taxon>
    </lineage>
</organism>
<dbReference type="EMBL" id="AP028127">
    <property type="protein sequence ID" value="BEH91745.1"/>
    <property type="molecule type" value="Genomic_DNA"/>
</dbReference>
<dbReference type="NCBIfam" id="TIGR01145">
    <property type="entry name" value="ATP_synt_delta"/>
    <property type="match status" value="1"/>
</dbReference>
<keyword evidence="5 7" id="KW-0472">Membrane</keyword>
<comment type="function">
    <text evidence="7">F(1)F(0) ATP synthase produces ATP from ADP in the presence of a proton or sodium gradient. F-type ATPases consist of two structural domains, F(1) containing the extramembraneous catalytic core and F(0) containing the membrane proton channel, linked together by a central stalk and a peripheral stalk. During catalysis, ATP synthesis in the catalytic domain of F(1) is coupled via a rotary mechanism of the central stalk subunits to proton translocation.</text>
</comment>
<dbReference type="PRINTS" id="PR00125">
    <property type="entry name" value="ATPASEDELTA"/>
</dbReference>
<dbReference type="InterPro" id="IPR026015">
    <property type="entry name" value="ATP_synth_OSCP/delta_N_sf"/>
</dbReference>
<comment type="similarity">
    <text evidence="7">Belongs to the ATPase delta chain family.</text>
</comment>
<keyword evidence="3 7" id="KW-0375">Hydrogen ion transport</keyword>
<proteinExistence type="inferred from homology"/>
<sequence>MSKIASTYAHALFDAAGDDKVLEDIKQDFGVICSLMKEQPQFMEILTLPKLSKDDKKNLIKNVFSKDASQILVNFLMVLIDKDRISLLNEIMVAYNQLVNQHLGILEGTVYSAVDLSKEQLTRLTYTFTKKLNKKIKLNVVIDPTLLGGYKVSLGDVVYDNSIKLQLKNLKNNLLNVELK</sequence>
<dbReference type="NCBIfam" id="NF009975">
    <property type="entry name" value="PRK13436.1"/>
    <property type="match status" value="1"/>
</dbReference>
<dbReference type="RefSeq" id="WP_161832439.1">
    <property type="nucleotide sequence ID" value="NZ_AP028127.1"/>
</dbReference>
<dbReference type="PANTHER" id="PTHR11910">
    <property type="entry name" value="ATP SYNTHASE DELTA CHAIN"/>
    <property type="match status" value="1"/>
</dbReference>